<dbReference type="PANTHER" id="PTHR43830">
    <property type="entry name" value="PROTEIN PSP1"/>
    <property type="match status" value="1"/>
</dbReference>
<dbReference type="PANTHER" id="PTHR43830:SF3">
    <property type="entry name" value="PROTEIN PSP1"/>
    <property type="match status" value="1"/>
</dbReference>
<evidence type="ECO:0000256" key="1">
    <source>
        <dbReference type="SAM" id="MobiDB-lite"/>
    </source>
</evidence>
<feature type="domain" description="PSP1 C-terminal" evidence="2">
    <location>
        <begin position="83"/>
        <end position="168"/>
    </location>
</feature>
<dbReference type="Proteomes" id="UP001501508">
    <property type="component" value="Unassembled WGS sequence"/>
</dbReference>
<protein>
    <recommendedName>
        <fullName evidence="2">PSP1 C-terminal domain-containing protein</fullName>
    </recommendedName>
</protein>
<name>A0ABP8LU96_9BACT</name>
<dbReference type="Pfam" id="PF04468">
    <property type="entry name" value="PSP1"/>
    <property type="match status" value="1"/>
</dbReference>
<organism evidence="3 4">
    <name type="scientific">Ravibacter arvi</name>
    <dbReference type="NCBI Taxonomy" id="2051041"/>
    <lineage>
        <taxon>Bacteria</taxon>
        <taxon>Pseudomonadati</taxon>
        <taxon>Bacteroidota</taxon>
        <taxon>Cytophagia</taxon>
        <taxon>Cytophagales</taxon>
        <taxon>Spirosomataceae</taxon>
        <taxon>Ravibacter</taxon>
    </lineage>
</organism>
<comment type="caution">
    <text evidence="3">The sequence shown here is derived from an EMBL/GenBank/DDBJ whole genome shotgun (WGS) entry which is preliminary data.</text>
</comment>
<sequence>MNSFDWLSDMDIPQQMRFNIVEVRFKGGRKEYFRNINHLDLYTGDMVVCEMTNGHHIGSVSLQGDLVRLQMKRKQVPVNDDIKNIFRKASQKDLEKHTQSLARDLPAMYRTREIVRELKLNMKMSDVEFQSDNTKATFFYSSEERVDFRELIKVLANEFRVRVEMRQISLRQEAGRLGGIGSCGRELCCSTWINDFKNISTSAARYQNLSLNPSKLSGQCGRLKCCLNYELETYVDALKDIPKVESTLKTQKGEASLQKTDIFRKIMWFGFSQEANWYPVAIPDVIKIMEMNKKGIVPESLEVLEPPVPVKKGEKRTENLNADLVGLDKKYNQDQKKKKKKKRNPDRQKAAAAAKEKKSAE</sequence>
<dbReference type="InterPro" id="IPR047767">
    <property type="entry name" value="PSP1-like"/>
</dbReference>
<reference evidence="4" key="1">
    <citation type="journal article" date="2019" name="Int. J. Syst. Evol. Microbiol.">
        <title>The Global Catalogue of Microorganisms (GCM) 10K type strain sequencing project: providing services to taxonomists for standard genome sequencing and annotation.</title>
        <authorList>
            <consortium name="The Broad Institute Genomics Platform"/>
            <consortium name="The Broad Institute Genome Sequencing Center for Infectious Disease"/>
            <person name="Wu L."/>
            <person name="Ma J."/>
        </authorList>
    </citation>
    <scope>NUCLEOTIDE SEQUENCE [LARGE SCALE GENOMIC DNA]</scope>
    <source>
        <strain evidence="4">JCM 31920</strain>
    </source>
</reference>
<evidence type="ECO:0000313" key="4">
    <source>
        <dbReference type="Proteomes" id="UP001501508"/>
    </source>
</evidence>
<proteinExistence type="predicted"/>
<accession>A0ABP8LU96</accession>
<evidence type="ECO:0000259" key="2">
    <source>
        <dbReference type="PROSITE" id="PS51411"/>
    </source>
</evidence>
<keyword evidence="4" id="KW-1185">Reference proteome</keyword>
<gene>
    <name evidence="3" type="ORF">GCM10023091_15690</name>
</gene>
<feature type="compositionally biased region" description="Basic and acidic residues" evidence="1">
    <location>
        <begin position="345"/>
        <end position="361"/>
    </location>
</feature>
<dbReference type="NCBIfam" id="NF041131">
    <property type="entry name" value="RicT_YaaT_fam"/>
    <property type="match status" value="1"/>
</dbReference>
<dbReference type="InterPro" id="IPR007557">
    <property type="entry name" value="PSP1_C"/>
</dbReference>
<dbReference type="PROSITE" id="PS51411">
    <property type="entry name" value="PSP1_C"/>
    <property type="match status" value="1"/>
</dbReference>
<dbReference type="EMBL" id="BAABEY010000016">
    <property type="protein sequence ID" value="GAA4437007.1"/>
    <property type="molecule type" value="Genomic_DNA"/>
</dbReference>
<feature type="region of interest" description="Disordered" evidence="1">
    <location>
        <begin position="311"/>
        <end position="361"/>
    </location>
</feature>
<evidence type="ECO:0000313" key="3">
    <source>
        <dbReference type="EMBL" id="GAA4437007.1"/>
    </source>
</evidence>
<feature type="compositionally biased region" description="Basic and acidic residues" evidence="1">
    <location>
        <begin position="326"/>
        <end position="335"/>
    </location>
</feature>